<dbReference type="EMBL" id="JABBYC010000059">
    <property type="protein sequence ID" value="MBL0888495.1"/>
    <property type="molecule type" value="Genomic_DNA"/>
</dbReference>
<evidence type="ECO:0000313" key="2">
    <source>
        <dbReference type="Proteomes" id="UP000675409"/>
    </source>
</evidence>
<dbReference type="RefSeq" id="WP_201850649.1">
    <property type="nucleotide sequence ID" value="NZ_JABBYC010000059.1"/>
</dbReference>
<accession>A0ABS1LQM1</accession>
<keyword evidence="2" id="KW-1185">Reference proteome</keyword>
<evidence type="ECO:0000313" key="1">
    <source>
        <dbReference type="EMBL" id="MBL0888495.1"/>
    </source>
</evidence>
<protein>
    <submittedName>
        <fullName evidence="1">Uncharacterized protein</fullName>
    </submittedName>
</protein>
<dbReference type="Proteomes" id="UP000675409">
    <property type="component" value="Unassembled WGS sequence"/>
</dbReference>
<reference evidence="1 2" key="1">
    <citation type="journal article" date="2021" name="Arch. Microbiol.">
        <title>Myceligenerans indicum sp. nov., an actinobacterium isolated from mangrove sediment of Sundarbans, India.</title>
        <authorList>
            <person name="Asha K."/>
            <person name="Bhadury P."/>
        </authorList>
    </citation>
    <scope>NUCLEOTIDE SEQUENCE [LARGE SCALE GENOMIC DNA]</scope>
    <source>
        <strain evidence="1 2">I2</strain>
    </source>
</reference>
<comment type="caution">
    <text evidence="1">The sequence shown here is derived from an EMBL/GenBank/DDBJ whole genome shotgun (WGS) entry which is preliminary data.</text>
</comment>
<proteinExistence type="predicted"/>
<sequence length="170" mass="17688">MQLVCCCCIGWLALHLAGDDPAAGVLSEGPGMVRVELLSEELARRVLTAGPCGADGSAGPGLVLPEPGLVELIQLTGRWPLLLRLANRYLVDVISSGASPADAVGRLVGRLRAGGSAMLDVADEDSRDRAAAASIGASLALLSEAERCRFAELAVFAADVWVPCEVLRRL</sequence>
<name>A0ABS1LQM1_9MICO</name>
<gene>
    <name evidence="1" type="ORF">HGK34_19800</name>
</gene>
<organism evidence="1 2">
    <name type="scientific">Myceligenerans indicum</name>
    <dbReference type="NCBI Taxonomy" id="2593663"/>
    <lineage>
        <taxon>Bacteria</taxon>
        <taxon>Bacillati</taxon>
        <taxon>Actinomycetota</taxon>
        <taxon>Actinomycetes</taxon>
        <taxon>Micrococcales</taxon>
        <taxon>Promicromonosporaceae</taxon>
        <taxon>Myceligenerans</taxon>
    </lineage>
</organism>